<organism evidence="1 2">
    <name type="scientific">Gimesia chilikensis</name>
    <dbReference type="NCBI Taxonomy" id="2605989"/>
    <lineage>
        <taxon>Bacteria</taxon>
        <taxon>Pseudomonadati</taxon>
        <taxon>Planctomycetota</taxon>
        <taxon>Planctomycetia</taxon>
        <taxon>Planctomycetales</taxon>
        <taxon>Planctomycetaceae</taxon>
        <taxon>Gimesia</taxon>
    </lineage>
</organism>
<gene>
    <name evidence="1" type="ORF">V6x_12520</name>
</gene>
<dbReference type="Proteomes" id="UP000320722">
    <property type="component" value="Chromosome"/>
</dbReference>
<evidence type="ECO:0000313" key="1">
    <source>
        <dbReference type="EMBL" id="QDU01572.1"/>
    </source>
</evidence>
<reference evidence="1 2" key="1">
    <citation type="submission" date="2019-02" db="EMBL/GenBank/DDBJ databases">
        <title>Deep-cultivation of Planctomycetes and their phenomic and genomic characterization uncovers novel biology.</title>
        <authorList>
            <person name="Wiegand S."/>
            <person name="Jogler M."/>
            <person name="Boedeker C."/>
            <person name="Pinto D."/>
            <person name="Vollmers J."/>
            <person name="Rivas-Marin E."/>
            <person name="Kohn T."/>
            <person name="Peeters S.H."/>
            <person name="Heuer A."/>
            <person name="Rast P."/>
            <person name="Oberbeckmann S."/>
            <person name="Bunk B."/>
            <person name="Jeske O."/>
            <person name="Meyerdierks A."/>
            <person name="Storesund J.E."/>
            <person name="Kallscheuer N."/>
            <person name="Luecker S."/>
            <person name="Lage O.M."/>
            <person name="Pohl T."/>
            <person name="Merkel B.J."/>
            <person name="Hornburger P."/>
            <person name="Mueller R.-W."/>
            <person name="Bruemmer F."/>
            <person name="Labrenz M."/>
            <person name="Spormann A.M."/>
            <person name="Op den Camp H."/>
            <person name="Overmann J."/>
            <person name="Amann R."/>
            <person name="Jetten M.S.M."/>
            <person name="Mascher T."/>
            <person name="Medema M.H."/>
            <person name="Devos D.P."/>
            <person name="Kaster A.-K."/>
            <person name="Ovreas L."/>
            <person name="Rohde M."/>
            <person name="Galperin M.Y."/>
            <person name="Jogler C."/>
        </authorList>
    </citation>
    <scope>NUCLEOTIDE SEQUENCE [LARGE SCALE GENOMIC DNA]</scope>
    <source>
        <strain evidence="1 2">V6</strain>
    </source>
</reference>
<name>A0A517W8J0_9PLAN</name>
<accession>A0A517W8J0</accession>
<protein>
    <submittedName>
        <fullName evidence="1">Uncharacterized protein</fullName>
    </submittedName>
</protein>
<dbReference type="EMBL" id="CP036347">
    <property type="protein sequence ID" value="QDU01572.1"/>
    <property type="molecule type" value="Genomic_DNA"/>
</dbReference>
<dbReference type="AlphaFoldDB" id="A0A517W8J0"/>
<evidence type="ECO:0000313" key="2">
    <source>
        <dbReference type="Proteomes" id="UP000320722"/>
    </source>
</evidence>
<dbReference type="RefSeq" id="WP_145037649.1">
    <property type="nucleotide sequence ID" value="NZ_CP036347.1"/>
</dbReference>
<proteinExistence type="predicted"/>
<sequence>MVDSSEFPDQCPVCGLILLSGAIFDAAALENAYGPILGLHNNVDPESALAGYVGLSSLWSYDLSPEFYRCPRCKKDLMAGSSE</sequence>